<dbReference type="AlphaFoldDB" id="A0A951QS70"/>
<name>A0A951QS70_9CYAN</name>
<dbReference type="InterPro" id="IPR004155">
    <property type="entry name" value="PBS_lyase_HEAT"/>
</dbReference>
<accession>A0A951QS70</accession>
<comment type="similarity">
    <text evidence="1">Belongs to the CpcE/RpcE/PecE family.</text>
</comment>
<reference evidence="7" key="2">
    <citation type="journal article" date="2022" name="Microbiol. Resour. Announc.">
        <title>Metagenome Sequencing to Explore Phylogenomics of Terrestrial Cyanobacteria.</title>
        <authorList>
            <person name="Ward R.D."/>
            <person name="Stajich J.E."/>
            <person name="Johansen J.R."/>
            <person name="Huntemann M."/>
            <person name="Clum A."/>
            <person name="Foster B."/>
            <person name="Foster B."/>
            <person name="Roux S."/>
            <person name="Palaniappan K."/>
            <person name="Varghese N."/>
            <person name="Mukherjee S."/>
            <person name="Reddy T.B.K."/>
            <person name="Daum C."/>
            <person name="Copeland A."/>
            <person name="Chen I.A."/>
            <person name="Ivanova N.N."/>
            <person name="Kyrpides N.C."/>
            <person name="Shapiro N."/>
            <person name="Eloe-Fadrosh E.A."/>
            <person name="Pietrasiak N."/>
        </authorList>
    </citation>
    <scope>NUCLEOTIDE SEQUENCE</scope>
    <source>
        <strain evidence="7">GSE-NOS-MK-12-04C</strain>
    </source>
</reference>
<dbReference type="InterPro" id="IPR016024">
    <property type="entry name" value="ARM-type_fold"/>
</dbReference>
<evidence type="ECO:0000313" key="7">
    <source>
        <dbReference type="EMBL" id="MBW4669835.1"/>
    </source>
</evidence>
<evidence type="ECO:0000256" key="4">
    <source>
        <dbReference type="ARBA" id="ARBA00023239"/>
    </source>
</evidence>
<dbReference type="Gene3D" id="3.40.50.300">
    <property type="entry name" value="P-loop containing nucleotide triphosphate hydrolases"/>
    <property type="match status" value="1"/>
</dbReference>
<comment type="caution">
    <text evidence="7">The sequence shown here is derived from an EMBL/GenBank/DDBJ whole genome shotgun (WGS) entry which is preliminary data.</text>
</comment>
<dbReference type="PROSITE" id="PS50837">
    <property type="entry name" value="NACHT"/>
    <property type="match status" value="1"/>
</dbReference>
<sequence>MAATHEKYEFRRYINSIVQKYQGWSNLYILTDAVSKLQVDMPKLILSKQDENLPSGEKKEKSECLPVLEGIRKYAQDHVLLVGKPGSGKSTALQRLLWEETSNNCVREEGHQNDVIPVLVELRSWQPETASVIKLIQKIFRQNSLRLDEGEIEDLLFDGKLLLLLDGLNELPSDESRRLVAEFRQDFSQTPMIFTTRDLGFGGDLGIEKQLSMQPLTSSQMHEFVLAYLSEQGEEMLRRLGDRLRELGETPLILKMLCDVFDVAKQISNSRGGLFCYFDREFDKLKGQVAVTEKLRQWKPELLQHLAFTMMQGEKSTDLRLTISRTKAEELLEEFLKDRVDSPGEKAKDWLQDLLKHYLIQTVDGEQIQFHHQLFQEYYAAEYLLQLLPKLSDDKLKRDYLNLLKWTESIALALNLVENEALAVRVVQLALNMDLMLGARLAGEVNKEFQEKTVGLILKLDVRQRLKIELLGITGSEQARPRLQQAWKNRYYDNTYTYNLAEALSCVGDDEAMSQLLKWEDEHHSEMNQAAFYENWDNDLLGESVAYELENIKSSDVAVLNTLKLLNDKKLLNKGSDEFLKPRNYQAKKVLGEEIFKQCISLLLQSLNHEYFTVRYRAVLALINIYSDLDIEVTDLIKAVEDENYFVRCNAVKALGKLDSNTVITPLIKALSDKHPLVRSKAAEALANFCSNEVTYALVQALNDKFYIVRSSAVKSLGTMNCEQVLEYLIKALNDENSNVRYSAVTAIVNFAKANWNQLITKTLVSALTDEELLIRSSAAYALRKIADTLEERNKYDLIDFVLNKKSLTESHPVQLEEIIETKLLPQMQDLLLLATDEMKDVILEIQKKHKIYNYEIFRSPLVEEDTKTDLQNSQSNTYNIFCRDVANVNTADVNIHGHQIGIQNNQQTQ</sequence>
<organism evidence="7 8">
    <name type="scientific">Cyanomargarita calcarea GSE-NOS-MK-12-04C</name>
    <dbReference type="NCBI Taxonomy" id="2839659"/>
    <lineage>
        <taxon>Bacteria</taxon>
        <taxon>Bacillati</taxon>
        <taxon>Cyanobacteriota</taxon>
        <taxon>Cyanophyceae</taxon>
        <taxon>Nostocales</taxon>
        <taxon>Cyanomargaritaceae</taxon>
        <taxon>Cyanomargarita</taxon>
    </lineage>
</organism>
<protein>
    <submittedName>
        <fullName evidence="7">HEAT repeat domain-containing protein</fullName>
    </submittedName>
</protein>
<dbReference type="GO" id="GO:0030089">
    <property type="term" value="C:phycobilisome"/>
    <property type="evidence" value="ECO:0007669"/>
    <property type="project" value="UniProtKB-KW"/>
</dbReference>
<comment type="function">
    <text evidence="5">Catalyzes the hydroxylation of the N(6)-(4-aminobutyl)-L-lysine intermediate produced by deoxyhypusine synthase/DHPS on a critical lysine of the eukaryotic translation initiation factor 5A/eIF-5A. This is the second step of the post-translational modification of that lysine into an unusual amino acid residue named hypusine. Hypusination is unique to mature eIF-5A factor and is essential for its function.</text>
</comment>
<dbReference type="Gene3D" id="1.25.10.10">
    <property type="entry name" value="Leucine-rich Repeat Variant"/>
    <property type="match status" value="2"/>
</dbReference>
<dbReference type="InterPro" id="IPR011989">
    <property type="entry name" value="ARM-like"/>
</dbReference>
<evidence type="ECO:0000256" key="3">
    <source>
        <dbReference type="ARBA" id="ARBA00022738"/>
    </source>
</evidence>
<dbReference type="SUPFAM" id="SSF48371">
    <property type="entry name" value="ARM repeat"/>
    <property type="match status" value="1"/>
</dbReference>
<dbReference type="PROSITE" id="PS50077">
    <property type="entry name" value="HEAT_REPEAT"/>
    <property type="match status" value="2"/>
</dbReference>
<dbReference type="EMBL" id="JAHHGZ010000024">
    <property type="protein sequence ID" value="MBW4669835.1"/>
    <property type="molecule type" value="Genomic_DNA"/>
</dbReference>
<dbReference type="InterPro" id="IPR027417">
    <property type="entry name" value="P-loop_NTPase"/>
</dbReference>
<dbReference type="Pfam" id="PF13646">
    <property type="entry name" value="HEAT_2"/>
    <property type="match status" value="2"/>
</dbReference>
<dbReference type="GO" id="GO:0016491">
    <property type="term" value="F:oxidoreductase activity"/>
    <property type="evidence" value="ECO:0007669"/>
    <property type="project" value="TreeGrafter"/>
</dbReference>
<evidence type="ECO:0000313" key="8">
    <source>
        <dbReference type="Proteomes" id="UP000729701"/>
    </source>
</evidence>
<dbReference type="Pfam" id="PF05729">
    <property type="entry name" value="NACHT"/>
    <property type="match status" value="1"/>
</dbReference>
<dbReference type="PANTHER" id="PTHR12697">
    <property type="entry name" value="PBS LYASE HEAT-LIKE PROTEIN"/>
    <property type="match status" value="1"/>
</dbReference>
<dbReference type="GO" id="GO:0016829">
    <property type="term" value="F:lyase activity"/>
    <property type="evidence" value="ECO:0007669"/>
    <property type="project" value="UniProtKB-KW"/>
</dbReference>
<proteinExistence type="inferred from homology"/>
<dbReference type="InterPro" id="IPR007111">
    <property type="entry name" value="NACHT_NTPase"/>
</dbReference>
<reference evidence="7" key="1">
    <citation type="submission" date="2021-05" db="EMBL/GenBank/DDBJ databases">
        <authorList>
            <person name="Pietrasiak N."/>
            <person name="Ward R."/>
            <person name="Stajich J.E."/>
            <person name="Kurbessoian T."/>
        </authorList>
    </citation>
    <scope>NUCLEOTIDE SEQUENCE</scope>
    <source>
        <strain evidence="7">GSE-NOS-MK-12-04C</strain>
    </source>
</reference>
<dbReference type="PANTHER" id="PTHR12697:SF5">
    <property type="entry name" value="DEOXYHYPUSINE HYDROXYLASE"/>
    <property type="match status" value="1"/>
</dbReference>
<evidence type="ECO:0000256" key="1">
    <source>
        <dbReference type="ARBA" id="ARBA00009299"/>
    </source>
</evidence>
<dbReference type="SMART" id="SM00567">
    <property type="entry name" value="EZ_HEAT"/>
    <property type="match status" value="6"/>
</dbReference>
<dbReference type="Proteomes" id="UP000729701">
    <property type="component" value="Unassembled WGS sequence"/>
</dbReference>
<feature type="domain" description="NACHT" evidence="6">
    <location>
        <begin position="77"/>
        <end position="197"/>
    </location>
</feature>
<keyword evidence="2" id="KW-0042">Antenna complex</keyword>
<dbReference type="SUPFAM" id="SSF52540">
    <property type="entry name" value="P-loop containing nucleoside triphosphate hydrolases"/>
    <property type="match status" value="1"/>
</dbReference>
<evidence type="ECO:0000256" key="5">
    <source>
        <dbReference type="ARBA" id="ARBA00045876"/>
    </source>
</evidence>
<keyword evidence="3" id="KW-0605">Phycobilisome</keyword>
<evidence type="ECO:0000256" key="2">
    <source>
        <dbReference type="ARBA" id="ARBA00022549"/>
    </source>
</evidence>
<evidence type="ECO:0000259" key="6">
    <source>
        <dbReference type="PROSITE" id="PS50837"/>
    </source>
</evidence>
<gene>
    <name evidence="7" type="ORF">KME60_21085</name>
</gene>
<keyword evidence="4" id="KW-0456">Lyase</keyword>
<dbReference type="InterPro" id="IPR021133">
    <property type="entry name" value="HEAT_type_2"/>
</dbReference>